<gene>
    <name evidence="1" type="ORF">OXU80_09000</name>
</gene>
<protein>
    <submittedName>
        <fullName evidence="1">SDR family oxidoreductase</fullName>
    </submittedName>
</protein>
<evidence type="ECO:0000313" key="1">
    <source>
        <dbReference type="EMBL" id="WAJ30321.1"/>
    </source>
</evidence>
<dbReference type="Proteomes" id="UP001163223">
    <property type="component" value="Chromosome"/>
</dbReference>
<accession>A0ACD4NTY4</accession>
<evidence type="ECO:0000313" key="2">
    <source>
        <dbReference type="Proteomes" id="UP001163223"/>
    </source>
</evidence>
<proteinExistence type="predicted"/>
<keyword evidence="2" id="KW-1185">Reference proteome</keyword>
<sequence>MVQSLADRLFGVSGKTALVTGGATGIGRMIAAALVGGGARVLIASRKVEACEAAAAEINAEGHPGRAEALAGDVSTEAGVAALAEAVEARAEHLHILVNNAGTSWGAPLGSFPHAAWERVHAVNVAGPFSLTQRLLPRLAAAASDEDPARVINLGSVMGTAALGDGAYSYAASKAAMHHLTRILAKELAGRRITVNAFAPGPFPSKMTAFATGTAEGAARTAAGVPLGRMGTPEDIAGATLYLCGRAGAYVTGAILPIDGGIAVMSGPALFGDE</sequence>
<organism evidence="1 2">
    <name type="scientific">Antarcticirhabdus aurantiaca</name>
    <dbReference type="NCBI Taxonomy" id="2606717"/>
    <lineage>
        <taxon>Bacteria</taxon>
        <taxon>Pseudomonadati</taxon>
        <taxon>Pseudomonadota</taxon>
        <taxon>Alphaproteobacteria</taxon>
        <taxon>Hyphomicrobiales</taxon>
        <taxon>Aurantimonadaceae</taxon>
        <taxon>Antarcticirhabdus</taxon>
    </lineage>
</organism>
<reference evidence="1" key="1">
    <citation type="submission" date="2022-11" db="EMBL/GenBank/DDBJ databases">
        <title>beta-Carotene-producing bacterium, Jeongeuplla avenae sp. nov., alleviates the salt stress of Arabidopsis seedlings.</title>
        <authorList>
            <person name="Jiang L."/>
            <person name="Lee J."/>
        </authorList>
    </citation>
    <scope>NUCLEOTIDE SEQUENCE</scope>
    <source>
        <strain evidence="1">DY_R2A_6</strain>
    </source>
</reference>
<name>A0ACD4NTY4_9HYPH</name>
<dbReference type="EMBL" id="CP113520">
    <property type="protein sequence ID" value="WAJ30321.1"/>
    <property type="molecule type" value="Genomic_DNA"/>
</dbReference>